<accession>A0A3M7M2W1</accession>
<feature type="domain" description="CCHC-type" evidence="3">
    <location>
        <begin position="309"/>
        <end position="322"/>
    </location>
</feature>
<name>A0A3M7M2W1_9PLEO</name>
<keyword evidence="1" id="KW-0862">Zinc</keyword>
<keyword evidence="1" id="KW-0479">Metal-binding</keyword>
<feature type="region of interest" description="Disordered" evidence="2">
    <location>
        <begin position="364"/>
        <end position="441"/>
    </location>
</feature>
<protein>
    <submittedName>
        <fullName evidence="4">Qde-2-interacting</fullName>
    </submittedName>
</protein>
<keyword evidence="1" id="KW-0863">Zinc-finger</keyword>
<dbReference type="PANTHER" id="PTHR28083:SF1">
    <property type="entry name" value="GOOD FOR FULL DBP5 ACTIVITY PROTEIN 2"/>
    <property type="match status" value="1"/>
</dbReference>
<dbReference type="SUPFAM" id="SSF57756">
    <property type="entry name" value="Retrovirus zinc finger-like domains"/>
    <property type="match status" value="1"/>
</dbReference>
<gene>
    <name evidence="4" type="ORF">GMOD_00002683</name>
</gene>
<dbReference type="Pfam" id="PF21762">
    <property type="entry name" value="DEDDh_C"/>
    <property type="match status" value="1"/>
</dbReference>
<dbReference type="InterPro" id="IPR040151">
    <property type="entry name" value="Gfd2/YDR514C-like"/>
</dbReference>
<evidence type="ECO:0000256" key="2">
    <source>
        <dbReference type="SAM" id="MobiDB-lite"/>
    </source>
</evidence>
<feature type="region of interest" description="Disordered" evidence="2">
    <location>
        <begin position="1"/>
        <end position="31"/>
    </location>
</feature>
<evidence type="ECO:0000256" key="1">
    <source>
        <dbReference type="PROSITE-ProRule" id="PRU00047"/>
    </source>
</evidence>
<dbReference type="GO" id="GO:0005634">
    <property type="term" value="C:nucleus"/>
    <property type="evidence" value="ECO:0007669"/>
    <property type="project" value="TreeGrafter"/>
</dbReference>
<keyword evidence="5" id="KW-1185">Reference proteome</keyword>
<dbReference type="EMBL" id="KE747817">
    <property type="protein sequence ID" value="RMZ68821.1"/>
    <property type="molecule type" value="Genomic_DNA"/>
</dbReference>
<dbReference type="GO" id="GO:0003676">
    <property type="term" value="F:nucleic acid binding"/>
    <property type="evidence" value="ECO:0007669"/>
    <property type="project" value="InterPro"/>
</dbReference>
<dbReference type="InterPro" id="IPR048519">
    <property type="entry name" value="Gfd2/YDR514C-like_C"/>
</dbReference>
<dbReference type="GO" id="GO:0008270">
    <property type="term" value="F:zinc ion binding"/>
    <property type="evidence" value="ECO:0007669"/>
    <property type="project" value="UniProtKB-KW"/>
</dbReference>
<dbReference type="InterPro" id="IPR001878">
    <property type="entry name" value="Znf_CCHC"/>
</dbReference>
<organism evidence="4 5">
    <name type="scientific">Pyrenophora seminiperda CCB06</name>
    <dbReference type="NCBI Taxonomy" id="1302712"/>
    <lineage>
        <taxon>Eukaryota</taxon>
        <taxon>Fungi</taxon>
        <taxon>Dikarya</taxon>
        <taxon>Ascomycota</taxon>
        <taxon>Pezizomycotina</taxon>
        <taxon>Dothideomycetes</taxon>
        <taxon>Pleosporomycetidae</taxon>
        <taxon>Pleosporales</taxon>
        <taxon>Pleosporineae</taxon>
        <taxon>Pleosporaceae</taxon>
        <taxon>Pyrenophora</taxon>
    </lineage>
</organism>
<reference evidence="4 5" key="1">
    <citation type="journal article" date="2014" name="PLoS ONE">
        <title>De novo Genome Assembly of the Fungal Plant Pathogen Pyrenophora semeniperda.</title>
        <authorList>
            <person name="Soliai M.M."/>
            <person name="Meyer S.E."/>
            <person name="Udall J.A."/>
            <person name="Elzinga D.E."/>
            <person name="Hermansen R.A."/>
            <person name="Bodily P.M."/>
            <person name="Hart A.A."/>
            <person name="Coleman C.E."/>
        </authorList>
    </citation>
    <scope>NUCLEOTIDE SEQUENCE [LARGE SCALE GENOMIC DNA]</scope>
    <source>
        <strain evidence="4 5">CCB06</strain>
        <tissue evidence="4">Mycelium</tissue>
    </source>
</reference>
<evidence type="ECO:0000313" key="4">
    <source>
        <dbReference type="EMBL" id="RMZ68821.1"/>
    </source>
</evidence>
<dbReference type="AlphaFoldDB" id="A0A3M7M2W1"/>
<dbReference type="PANTHER" id="PTHR28083">
    <property type="entry name" value="GOOD FOR FULL DBP5 ACTIVITY PROTEIN 2"/>
    <property type="match status" value="1"/>
</dbReference>
<sequence length="441" mass="49590">MANPTRRPAKRIYTRPPTDTPATPDSEDRDPALSALSKCFEKSSDLDVLLHCIGGPRVPGIPRIADNIADHIIVICIDCEHWSENTDKTTEVGIATFARQDVLPLVARNEFGDHGENLIKQVKFYLFRTIENVHLPCRNSRSRGVDGNRFGRARFATFEQCRQILHSLFFQSMRGLAGSQGYHPVVVLGQDVSHDRQNLKEKEIDFDIGPNVVRIIDTQVLVRDRQYWVADNSMQIGLSLLVRELWFEHSDPHTAANDAARTLISAFQIALGGHECKLKAKKTLLEVATGVEEYSVRNFRPIGGVAQYCWRCGETGHMIVSCQARHLRCERCREKGRVVRRGEEHVSQHCVAYADEVAQERRVANEERKRLRTQNLRRVSEDPGRPARPTPSRRASTGSDNQVPSNARPAVPPTPVGELPSFQGISDEEKFPSLPKRSAPS</sequence>
<dbReference type="OrthoDB" id="5953249at2759"/>
<dbReference type="PROSITE" id="PS50158">
    <property type="entry name" value="ZF_CCHC"/>
    <property type="match status" value="1"/>
</dbReference>
<dbReference type="Proteomes" id="UP000265663">
    <property type="component" value="Unassembled WGS sequence"/>
</dbReference>
<evidence type="ECO:0000313" key="5">
    <source>
        <dbReference type="Proteomes" id="UP000265663"/>
    </source>
</evidence>
<proteinExistence type="predicted"/>
<feature type="compositionally biased region" description="Low complexity" evidence="2">
    <location>
        <begin position="14"/>
        <end position="24"/>
    </location>
</feature>
<dbReference type="InterPro" id="IPR036875">
    <property type="entry name" value="Znf_CCHC_sf"/>
</dbReference>
<evidence type="ECO:0000259" key="3">
    <source>
        <dbReference type="PROSITE" id="PS50158"/>
    </source>
</evidence>